<evidence type="ECO:0000313" key="1">
    <source>
        <dbReference type="EMBL" id="KAL1405110.1"/>
    </source>
</evidence>
<dbReference type="EMBL" id="JBBXJM010000007">
    <property type="protein sequence ID" value="KAL1405110.1"/>
    <property type="molecule type" value="Genomic_DNA"/>
</dbReference>
<evidence type="ECO:0000313" key="2">
    <source>
        <dbReference type="Proteomes" id="UP001565368"/>
    </source>
</evidence>
<proteinExistence type="predicted"/>
<evidence type="ECO:0008006" key="3">
    <source>
        <dbReference type="Google" id="ProtNLM"/>
    </source>
</evidence>
<dbReference type="InterPro" id="IPR009091">
    <property type="entry name" value="RCC1/BLIP-II"/>
</dbReference>
<protein>
    <recommendedName>
        <fullName evidence="3">Cleavage/polyadenylation specificity factor A subunit N-terminal domain-containing protein</fullName>
    </recommendedName>
</protein>
<accession>A0ABR3PRU8</accession>
<comment type="caution">
    <text evidence="1">The sequence shown here is derived from an EMBL/GenBank/DDBJ whole genome shotgun (WGS) entry which is preliminary data.</text>
</comment>
<keyword evidence="2" id="KW-1185">Reference proteome</keyword>
<dbReference type="GeneID" id="95989776"/>
<organism evidence="1 2">
    <name type="scientific">Vanrija albida</name>
    <dbReference type="NCBI Taxonomy" id="181172"/>
    <lineage>
        <taxon>Eukaryota</taxon>
        <taxon>Fungi</taxon>
        <taxon>Dikarya</taxon>
        <taxon>Basidiomycota</taxon>
        <taxon>Agaricomycotina</taxon>
        <taxon>Tremellomycetes</taxon>
        <taxon>Trichosporonales</taxon>
        <taxon>Trichosporonaceae</taxon>
        <taxon>Vanrija</taxon>
    </lineage>
</organism>
<sequence>MPRLIGQGNNIAGALDPAPGAAATLRAPTDLGAAPSVQHHDWTCTVTPGQAWGEDPLAASITAFPGPIARVLTAHDRPAGLLSQRRVFLARAWRASAGEWDDAAATALGPAVGVARGGVYHFASLADLVAGTGAQPLTHPYLAGADSIALTAAEARVLLVARRGAASHVLQLAFSARGGPELSVLEPFEGLGVVAVTGGPGNRFGAVTAAGEGFVLDALGGVEGVRVPRGGGEGAEEEDEEEVAALALGAGFELALTPSGVWARGDNAFGQLGLPGAAVPEWTRMPLPPGRVVGMHAGRMSAVFVVAGGDDAP</sequence>
<dbReference type="Proteomes" id="UP001565368">
    <property type="component" value="Unassembled WGS sequence"/>
</dbReference>
<dbReference type="SUPFAM" id="SSF50985">
    <property type="entry name" value="RCC1/BLIP-II"/>
    <property type="match status" value="1"/>
</dbReference>
<dbReference type="Gene3D" id="2.130.10.30">
    <property type="entry name" value="Regulator of chromosome condensation 1/beta-lactamase-inhibitor protein II"/>
    <property type="match status" value="1"/>
</dbReference>
<reference evidence="1 2" key="1">
    <citation type="submission" date="2023-08" db="EMBL/GenBank/DDBJ databases">
        <title>Annotated Genome Sequence of Vanrija albida AlHP1.</title>
        <authorList>
            <person name="Herzog R."/>
        </authorList>
    </citation>
    <scope>NUCLEOTIDE SEQUENCE [LARGE SCALE GENOMIC DNA]</scope>
    <source>
        <strain evidence="1 2">AlHP1</strain>
    </source>
</reference>
<gene>
    <name evidence="1" type="ORF">Q8F55_008733</name>
</gene>
<name>A0ABR3PRU8_9TREE</name>
<dbReference type="RefSeq" id="XP_069205054.1">
    <property type="nucleotide sequence ID" value="XM_069357117.1"/>
</dbReference>